<accession>A0AA37SSN5</accession>
<dbReference type="Proteomes" id="UP001156666">
    <property type="component" value="Unassembled WGS sequence"/>
</dbReference>
<name>A0AA37SSN5_9BACT</name>
<dbReference type="RefSeq" id="WP_235291831.1">
    <property type="nucleotide sequence ID" value="NZ_BSOH01000027.1"/>
</dbReference>
<gene>
    <name evidence="1" type="ORF">GCM10007940_40880</name>
</gene>
<protein>
    <submittedName>
        <fullName evidence="1">Uncharacterized protein</fullName>
    </submittedName>
</protein>
<reference evidence="1" key="1">
    <citation type="journal article" date="2014" name="Int. J. Syst. Evol. Microbiol.">
        <title>Complete genome sequence of Corynebacterium casei LMG S-19264T (=DSM 44701T), isolated from a smear-ripened cheese.</title>
        <authorList>
            <consortium name="US DOE Joint Genome Institute (JGI-PGF)"/>
            <person name="Walter F."/>
            <person name="Albersmeier A."/>
            <person name="Kalinowski J."/>
            <person name="Ruckert C."/>
        </authorList>
    </citation>
    <scope>NUCLEOTIDE SEQUENCE</scope>
    <source>
        <strain evidence="1">NBRC 108769</strain>
    </source>
</reference>
<dbReference type="EMBL" id="BSOH01000027">
    <property type="protein sequence ID" value="GLR19472.1"/>
    <property type="molecule type" value="Genomic_DNA"/>
</dbReference>
<evidence type="ECO:0000313" key="2">
    <source>
        <dbReference type="Proteomes" id="UP001156666"/>
    </source>
</evidence>
<comment type="caution">
    <text evidence="1">The sequence shown here is derived from an EMBL/GenBank/DDBJ whole genome shotgun (WGS) entry which is preliminary data.</text>
</comment>
<proteinExistence type="predicted"/>
<dbReference type="AlphaFoldDB" id="A0AA37SSN5"/>
<sequence>MIDEVSIEKIKPTIINLVVALYIETEAFTEGAASKIAQRLRRSALKLSNAVNSVQELSKELFQKIITRRTKLIEKDLKEAVSMGIFDQNKLVFILVILAEINIYTTN</sequence>
<keyword evidence="2" id="KW-1185">Reference proteome</keyword>
<evidence type="ECO:0000313" key="1">
    <source>
        <dbReference type="EMBL" id="GLR19472.1"/>
    </source>
</evidence>
<reference evidence="1" key="2">
    <citation type="submission" date="2023-01" db="EMBL/GenBank/DDBJ databases">
        <title>Draft genome sequence of Portibacter lacus strain NBRC 108769.</title>
        <authorList>
            <person name="Sun Q."/>
            <person name="Mori K."/>
        </authorList>
    </citation>
    <scope>NUCLEOTIDE SEQUENCE</scope>
    <source>
        <strain evidence="1">NBRC 108769</strain>
    </source>
</reference>
<organism evidence="1 2">
    <name type="scientific">Portibacter lacus</name>
    <dbReference type="NCBI Taxonomy" id="1099794"/>
    <lineage>
        <taxon>Bacteria</taxon>
        <taxon>Pseudomonadati</taxon>
        <taxon>Bacteroidota</taxon>
        <taxon>Saprospiria</taxon>
        <taxon>Saprospirales</taxon>
        <taxon>Haliscomenobacteraceae</taxon>
        <taxon>Portibacter</taxon>
    </lineage>
</organism>